<organism evidence="3 4">
    <name type="scientific">Sanghuangporus baumii</name>
    <name type="common">Phellinus baumii</name>
    <dbReference type="NCBI Taxonomy" id="108892"/>
    <lineage>
        <taxon>Eukaryota</taxon>
        <taxon>Fungi</taxon>
        <taxon>Dikarya</taxon>
        <taxon>Basidiomycota</taxon>
        <taxon>Agaricomycotina</taxon>
        <taxon>Agaricomycetes</taxon>
        <taxon>Hymenochaetales</taxon>
        <taxon>Hymenochaetaceae</taxon>
        <taxon>Sanghuangporus</taxon>
    </lineage>
</organism>
<dbReference type="EMBL" id="LNZH02000215">
    <property type="protein sequence ID" value="OCB84589.1"/>
    <property type="molecule type" value="Genomic_DNA"/>
</dbReference>
<keyword evidence="4" id="KW-1185">Reference proteome</keyword>
<dbReference type="Proteomes" id="UP000757232">
    <property type="component" value="Unassembled WGS sequence"/>
</dbReference>
<evidence type="ECO:0000313" key="3">
    <source>
        <dbReference type="EMBL" id="OCB84589.1"/>
    </source>
</evidence>
<comment type="caution">
    <text evidence="3">The sequence shown here is derived from an EMBL/GenBank/DDBJ whole genome shotgun (WGS) entry which is preliminary data.</text>
</comment>
<evidence type="ECO:0000256" key="1">
    <source>
        <dbReference type="SAM" id="MobiDB-lite"/>
    </source>
</evidence>
<dbReference type="OrthoDB" id="5522061at2759"/>
<accession>A0A9Q5N8K9</accession>
<dbReference type="AlphaFoldDB" id="A0A9Q5N8K9"/>
<feature type="region of interest" description="Disordered" evidence="1">
    <location>
        <begin position="28"/>
        <end position="51"/>
    </location>
</feature>
<protein>
    <recommendedName>
        <fullName evidence="2">Glutamyl-tRNA amidotransferase complex subunit Gta3 domain-containing protein</fullName>
    </recommendedName>
</protein>
<reference evidence="3" key="1">
    <citation type="submission" date="2016-06" db="EMBL/GenBank/DDBJ databases">
        <title>Draft Genome sequence of the fungus Inonotus baumii.</title>
        <authorList>
            <person name="Zhu H."/>
            <person name="Lin W."/>
        </authorList>
    </citation>
    <scope>NUCLEOTIDE SEQUENCE</scope>
    <source>
        <strain evidence="3">821</strain>
    </source>
</reference>
<gene>
    <name evidence="3" type="ORF">A7U60_g8576</name>
</gene>
<dbReference type="Pfam" id="PF20978">
    <property type="entry name" value="Gta3"/>
    <property type="match status" value="1"/>
</dbReference>
<feature type="domain" description="Glutamyl-tRNA amidotransferase complex subunit Gta3" evidence="2">
    <location>
        <begin position="65"/>
        <end position="120"/>
    </location>
</feature>
<proteinExistence type="predicted"/>
<evidence type="ECO:0000259" key="2">
    <source>
        <dbReference type="Pfam" id="PF20978"/>
    </source>
</evidence>
<evidence type="ECO:0000313" key="4">
    <source>
        <dbReference type="Proteomes" id="UP000757232"/>
    </source>
</evidence>
<sequence>MQTTRRLAVSLKCNKRIRFLRSLRHKSSSQASLSSHPYVDAEQSQEDPIPATPTWSVHTLLESYPRPQISHAELTKLHTLSALVPPKEGSEEAERMQGELEELVRLVEAVKLVDTSKLEKLNRDSEKNGMQSTIPDGRIWEEGRGMTLSSNTREVEFEDPDIESGKELLKHAKLTKDGFYVVEADRRKK</sequence>
<name>A0A9Q5N8K9_SANBA</name>
<dbReference type="InterPro" id="IPR049545">
    <property type="entry name" value="Gta3_dom"/>
</dbReference>